<dbReference type="PANTHER" id="PTHR44653">
    <property type="entry name" value="DNAJ HOMOLOG SUBFAMILY C MEMBER 1"/>
    <property type="match status" value="1"/>
</dbReference>
<dbReference type="InterPro" id="IPR052606">
    <property type="entry name" value="DnaJ_domain_protein"/>
</dbReference>
<protein>
    <recommendedName>
        <fullName evidence="9">J domain-containing protein</fullName>
    </recommendedName>
</protein>
<dbReference type="PRINTS" id="PR00625">
    <property type="entry name" value="JDOMAIN"/>
</dbReference>
<comment type="caution">
    <text evidence="10">The sequence shown here is derived from an EMBL/GenBank/DDBJ whole genome shotgun (WGS) entry which is preliminary data.</text>
</comment>
<dbReference type="Gene3D" id="1.10.287.110">
    <property type="entry name" value="DnaJ domain"/>
    <property type="match status" value="1"/>
</dbReference>
<evidence type="ECO:0000256" key="3">
    <source>
        <dbReference type="ARBA" id="ARBA00022989"/>
    </source>
</evidence>
<feature type="signal peptide" evidence="8">
    <location>
        <begin position="1"/>
        <end position="18"/>
    </location>
</feature>
<keyword evidence="4 7" id="KW-0472">Membrane</keyword>
<dbReference type="STRING" id="1664694.A0A0N0NSA8"/>
<evidence type="ECO:0000256" key="5">
    <source>
        <dbReference type="ARBA" id="ARBA00037847"/>
    </source>
</evidence>
<dbReference type="PANTHER" id="PTHR44653:SF2">
    <property type="entry name" value="DNAJ HOMOLOG SUBFAMILY C MEMBER 1"/>
    <property type="match status" value="1"/>
</dbReference>
<name>A0A0N0NSA8_9EURO</name>
<dbReference type="Pfam" id="PF00226">
    <property type="entry name" value="DnaJ"/>
    <property type="match status" value="1"/>
</dbReference>
<keyword evidence="1 7" id="KW-0812">Transmembrane</keyword>
<sequence>MKPVQFLLLLGFVLLAAAFSSQDHDIFRLKDEVETAEGAGTSFYDFVGVDPSATVDDIKKALRKRSKTLHPDKVKQNFIANKSTKSSKKPGDKKKPGVHVSKGPTQGEIKKHVKEATERYQRLSVIGKILQSREERERYDHFMRHGFPKWRGTGYYYTRFRPGLGTVLLGLFLVGGGGAHYFVLNMNYKQQRAFMEKYIRSARKQAWGDETGVMGIPTELQRQKREMEKQQKKESKNGKDKSGKAPKVEKLQTLNGERRRVTAENGKVLIVDSVGNVYLEEEDEDGNTEELILDLNDIVKPTIRDTAVFRVPVWLWRKTFDPFLKDTTPIPSDEVPRTESEQESTPTPELAVPNLSSSQISDNGFELVDASGVESDKNGGGAKKRRKGKK</sequence>
<dbReference type="InterPro" id="IPR001623">
    <property type="entry name" value="DnaJ_domain"/>
</dbReference>
<gene>
    <name evidence="10" type="ORF">AB675_782</name>
</gene>
<dbReference type="GeneID" id="28740096"/>
<dbReference type="CDD" id="cd06257">
    <property type="entry name" value="DnaJ"/>
    <property type="match status" value="1"/>
</dbReference>
<evidence type="ECO:0000259" key="9">
    <source>
        <dbReference type="PROSITE" id="PS50076"/>
    </source>
</evidence>
<dbReference type="SUPFAM" id="SSF46565">
    <property type="entry name" value="Chaperone J-domain"/>
    <property type="match status" value="2"/>
</dbReference>
<dbReference type="PROSITE" id="PS50076">
    <property type="entry name" value="DNAJ_2"/>
    <property type="match status" value="1"/>
</dbReference>
<organism evidence="10 11">
    <name type="scientific">Cyphellophora attinorum</name>
    <dbReference type="NCBI Taxonomy" id="1664694"/>
    <lineage>
        <taxon>Eukaryota</taxon>
        <taxon>Fungi</taxon>
        <taxon>Dikarya</taxon>
        <taxon>Ascomycota</taxon>
        <taxon>Pezizomycotina</taxon>
        <taxon>Eurotiomycetes</taxon>
        <taxon>Chaetothyriomycetidae</taxon>
        <taxon>Chaetothyriales</taxon>
        <taxon>Cyphellophoraceae</taxon>
        <taxon>Cyphellophora</taxon>
    </lineage>
</organism>
<evidence type="ECO:0000256" key="1">
    <source>
        <dbReference type="ARBA" id="ARBA00022692"/>
    </source>
</evidence>
<keyword evidence="11" id="KW-1185">Reference proteome</keyword>
<dbReference type="InterPro" id="IPR036869">
    <property type="entry name" value="J_dom_sf"/>
</dbReference>
<dbReference type="SMART" id="SM00271">
    <property type="entry name" value="DnaJ"/>
    <property type="match status" value="1"/>
</dbReference>
<evidence type="ECO:0000256" key="7">
    <source>
        <dbReference type="SAM" id="Phobius"/>
    </source>
</evidence>
<dbReference type="GO" id="GO:0012505">
    <property type="term" value="C:endomembrane system"/>
    <property type="evidence" value="ECO:0007669"/>
    <property type="project" value="UniProtKB-SubCell"/>
</dbReference>
<evidence type="ECO:0000313" key="10">
    <source>
        <dbReference type="EMBL" id="KPI45789.1"/>
    </source>
</evidence>
<dbReference type="RefSeq" id="XP_018005752.1">
    <property type="nucleotide sequence ID" value="XM_018148227.1"/>
</dbReference>
<dbReference type="OrthoDB" id="413400at2759"/>
<dbReference type="VEuPathDB" id="FungiDB:AB675_782"/>
<feature type="domain" description="J" evidence="9">
    <location>
        <begin position="42"/>
        <end position="143"/>
    </location>
</feature>
<dbReference type="AlphaFoldDB" id="A0A0N0NSA8"/>
<feature type="compositionally biased region" description="Basic and acidic residues" evidence="6">
    <location>
        <begin position="221"/>
        <end position="253"/>
    </location>
</feature>
<evidence type="ECO:0000256" key="6">
    <source>
        <dbReference type="SAM" id="MobiDB-lite"/>
    </source>
</evidence>
<evidence type="ECO:0000256" key="4">
    <source>
        <dbReference type="ARBA" id="ARBA00023136"/>
    </source>
</evidence>
<feature type="chain" id="PRO_5005856864" description="J domain-containing protein" evidence="8">
    <location>
        <begin position="19"/>
        <end position="390"/>
    </location>
</feature>
<accession>A0A0N0NSA8</accession>
<feature type="region of interest" description="Disordered" evidence="6">
    <location>
        <begin position="218"/>
        <end position="253"/>
    </location>
</feature>
<dbReference type="EMBL" id="LFJN01000001">
    <property type="protein sequence ID" value="KPI45789.1"/>
    <property type="molecule type" value="Genomic_DNA"/>
</dbReference>
<keyword evidence="2 8" id="KW-0732">Signal</keyword>
<reference evidence="10 11" key="1">
    <citation type="submission" date="2015-06" db="EMBL/GenBank/DDBJ databases">
        <title>Draft genome of the ant-associated black yeast Phialophora attae CBS 131958.</title>
        <authorList>
            <person name="Moreno L.F."/>
            <person name="Stielow B.J."/>
            <person name="de Hoog S."/>
            <person name="Vicente V.A."/>
            <person name="Weiss V.A."/>
            <person name="de Vries M."/>
            <person name="Cruz L.M."/>
            <person name="Souza E.M."/>
        </authorList>
    </citation>
    <scope>NUCLEOTIDE SEQUENCE [LARGE SCALE GENOMIC DNA]</scope>
    <source>
        <strain evidence="10 11">CBS 131958</strain>
    </source>
</reference>
<dbReference type="Proteomes" id="UP000038010">
    <property type="component" value="Unassembled WGS sequence"/>
</dbReference>
<feature type="transmembrane region" description="Helical" evidence="7">
    <location>
        <begin position="163"/>
        <end position="184"/>
    </location>
</feature>
<keyword evidence="3 7" id="KW-1133">Transmembrane helix</keyword>
<proteinExistence type="predicted"/>
<feature type="region of interest" description="Disordered" evidence="6">
    <location>
        <begin position="73"/>
        <end position="109"/>
    </location>
</feature>
<comment type="subcellular location">
    <subcellularLocation>
        <location evidence="5">Endomembrane system</location>
        <topology evidence="5">Single-pass membrane protein</topology>
    </subcellularLocation>
</comment>
<feature type="region of interest" description="Disordered" evidence="6">
    <location>
        <begin position="325"/>
        <end position="390"/>
    </location>
</feature>
<evidence type="ECO:0000313" key="11">
    <source>
        <dbReference type="Proteomes" id="UP000038010"/>
    </source>
</evidence>
<evidence type="ECO:0000256" key="8">
    <source>
        <dbReference type="SAM" id="SignalP"/>
    </source>
</evidence>
<evidence type="ECO:0000256" key="2">
    <source>
        <dbReference type="ARBA" id="ARBA00022729"/>
    </source>
</evidence>